<dbReference type="PROSITE" id="PS50950">
    <property type="entry name" value="ZF_THAP"/>
    <property type="match status" value="1"/>
</dbReference>
<dbReference type="SMART" id="SM00980">
    <property type="entry name" value="THAP"/>
    <property type="match status" value="1"/>
</dbReference>
<gene>
    <name evidence="8" type="ORF">OUZ56_020385</name>
</gene>
<feature type="region of interest" description="Disordered" evidence="6">
    <location>
        <begin position="262"/>
        <end position="307"/>
    </location>
</feature>
<keyword evidence="4 5" id="KW-0238">DNA-binding</keyword>
<evidence type="ECO:0000256" key="5">
    <source>
        <dbReference type="PROSITE-ProRule" id="PRU00309"/>
    </source>
</evidence>
<evidence type="ECO:0000256" key="4">
    <source>
        <dbReference type="ARBA" id="ARBA00023125"/>
    </source>
</evidence>
<evidence type="ECO:0000256" key="2">
    <source>
        <dbReference type="ARBA" id="ARBA00022771"/>
    </source>
</evidence>
<keyword evidence="3" id="KW-0862">Zinc</keyword>
<keyword evidence="2 5" id="KW-0863">Zinc-finger</keyword>
<comment type="caution">
    <text evidence="8">The sequence shown here is derived from an EMBL/GenBank/DDBJ whole genome shotgun (WGS) entry which is preliminary data.</text>
</comment>
<dbReference type="SUPFAM" id="SSF57716">
    <property type="entry name" value="Glucocorticoid receptor-like (DNA-binding domain)"/>
    <property type="match status" value="1"/>
</dbReference>
<dbReference type="EMBL" id="JAOYFB010000003">
    <property type="protein sequence ID" value="KAK4011271.1"/>
    <property type="molecule type" value="Genomic_DNA"/>
</dbReference>
<dbReference type="InterPro" id="IPR006612">
    <property type="entry name" value="THAP_Znf"/>
</dbReference>
<protein>
    <recommendedName>
        <fullName evidence="7">THAP-type domain-containing protein</fullName>
    </recommendedName>
</protein>
<keyword evidence="9" id="KW-1185">Reference proteome</keyword>
<evidence type="ECO:0000313" key="9">
    <source>
        <dbReference type="Proteomes" id="UP001234178"/>
    </source>
</evidence>
<reference evidence="8 9" key="1">
    <citation type="journal article" date="2023" name="Nucleic Acids Res.">
        <title>The hologenome of Daphnia magna reveals possible DNA methylation and microbiome-mediated evolution of the host genome.</title>
        <authorList>
            <person name="Chaturvedi A."/>
            <person name="Li X."/>
            <person name="Dhandapani V."/>
            <person name="Marshall H."/>
            <person name="Kissane S."/>
            <person name="Cuenca-Cambronero M."/>
            <person name="Asole G."/>
            <person name="Calvet F."/>
            <person name="Ruiz-Romero M."/>
            <person name="Marangio P."/>
            <person name="Guigo R."/>
            <person name="Rago D."/>
            <person name="Mirbahai L."/>
            <person name="Eastwood N."/>
            <person name="Colbourne J.K."/>
            <person name="Zhou J."/>
            <person name="Mallon E."/>
            <person name="Orsini L."/>
        </authorList>
    </citation>
    <scope>NUCLEOTIDE SEQUENCE [LARGE SCALE GENOMIC DNA]</scope>
    <source>
        <strain evidence="8">LRV0_1</strain>
    </source>
</reference>
<organism evidence="8 9">
    <name type="scientific">Daphnia magna</name>
    <dbReference type="NCBI Taxonomy" id="35525"/>
    <lineage>
        <taxon>Eukaryota</taxon>
        <taxon>Metazoa</taxon>
        <taxon>Ecdysozoa</taxon>
        <taxon>Arthropoda</taxon>
        <taxon>Crustacea</taxon>
        <taxon>Branchiopoda</taxon>
        <taxon>Diplostraca</taxon>
        <taxon>Cladocera</taxon>
        <taxon>Anomopoda</taxon>
        <taxon>Daphniidae</taxon>
        <taxon>Daphnia</taxon>
    </lineage>
</organism>
<evidence type="ECO:0000256" key="1">
    <source>
        <dbReference type="ARBA" id="ARBA00022723"/>
    </source>
</evidence>
<keyword evidence="1" id="KW-0479">Metal-binding</keyword>
<accession>A0ABQ9ZEC3</accession>
<dbReference type="PANTHER" id="PTHR23080">
    <property type="entry name" value="THAP DOMAIN PROTEIN"/>
    <property type="match status" value="1"/>
</dbReference>
<proteinExistence type="predicted"/>
<evidence type="ECO:0000256" key="3">
    <source>
        <dbReference type="ARBA" id="ARBA00022833"/>
    </source>
</evidence>
<evidence type="ECO:0000313" key="8">
    <source>
        <dbReference type="EMBL" id="KAK4011271.1"/>
    </source>
</evidence>
<dbReference type="Pfam" id="PF05485">
    <property type="entry name" value="THAP"/>
    <property type="match status" value="1"/>
</dbReference>
<dbReference type="Proteomes" id="UP001234178">
    <property type="component" value="Unassembled WGS sequence"/>
</dbReference>
<evidence type="ECO:0000256" key="6">
    <source>
        <dbReference type="SAM" id="MobiDB-lite"/>
    </source>
</evidence>
<feature type="domain" description="THAP-type" evidence="7">
    <location>
        <begin position="6"/>
        <end position="97"/>
    </location>
</feature>
<sequence length="353" mass="39274">MSKKILQTKVCVAKYCTNTSDSRDKIFISVPAPAQKERRNAWLSACGVGENDVSPNSHLYVCEDHFNMGADCLNLADYKSGRRKKILIDKNVIPHRFLRQDFSQLTGDVVTDAMSESRQTCDIFPQAAYGVEPVLTEEVSRSAVILIEGAMKPIASKSKQIDGIYSQATCDVDRSYVTEFALTEAFSWPTVDTVCKADKAAGTSPICLKNVGVNTDNCLKFAVTVRSRAVQTNTKDFEKHGLLSNVSCSPFGSPWKVSNIEPKGSPIKLGNSKRKLNIPSEEEEVSSSSTESSDDESHSSVTSESDYSDIIEEQNQEMLYFRQSSLFRTRKLLNLEPRTYLGILPERHVYYSS</sequence>
<dbReference type="PANTHER" id="PTHR23080:SF144">
    <property type="entry name" value="SPINDLE AND KINETOCHORE ASSOCIATED COMPLEX SUBUNIT 3"/>
    <property type="match status" value="1"/>
</dbReference>
<evidence type="ECO:0000259" key="7">
    <source>
        <dbReference type="PROSITE" id="PS50950"/>
    </source>
</evidence>
<name>A0ABQ9ZEC3_9CRUS</name>